<dbReference type="Proteomes" id="UP000323011">
    <property type="component" value="Unassembled WGS sequence"/>
</dbReference>
<name>A0A5A8CHK1_CAFRO</name>
<dbReference type="Proteomes" id="UP000324907">
    <property type="component" value="Unassembled WGS sequence"/>
</dbReference>
<dbReference type="HAMAP" id="MF_01401">
    <property type="entry name" value="MsrA"/>
    <property type="match status" value="1"/>
</dbReference>
<feature type="domain" description="Peptide methionine sulphoxide reductase MsrA" evidence="5">
    <location>
        <begin position="24"/>
        <end position="181"/>
    </location>
</feature>
<dbReference type="EC" id="1.8.4.11" evidence="2"/>
<keyword evidence="3" id="KW-0560">Oxidoreductase</keyword>
<dbReference type="EMBL" id="VLTN01000021">
    <property type="protein sequence ID" value="KAA0152308.1"/>
    <property type="molecule type" value="Genomic_DNA"/>
</dbReference>
<keyword evidence="8" id="KW-1185">Reference proteome</keyword>
<evidence type="ECO:0000256" key="1">
    <source>
        <dbReference type="ARBA" id="ARBA00005591"/>
    </source>
</evidence>
<dbReference type="NCBIfam" id="TIGR00401">
    <property type="entry name" value="msrA"/>
    <property type="match status" value="1"/>
</dbReference>
<dbReference type="InterPro" id="IPR002569">
    <property type="entry name" value="Met_Sox_Rdtase_MsrA_dom"/>
</dbReference>
<dbReference type="Pfam" id="PF01625">
    <property type="entry name" value="PMSR"/>
    <property type="match status" value="1"/>
</dbReference>
<comment type="caution">
    <text evidence="6">The sequence shown here is derived from an EMBL/GenBank/DDBJ whole genome shotgun (WGS) entry which is preliminary data.</text>
</comment>
<dbReference type="OMA" id="LFWESHD"/>
<evidence type="ECO:0000256" key="4">
    <source>
        <dbReference type="ARBA" id="ARBA00030643"/>
    </source>
</evidence>
<reference evidence="8 9" key="1">
    <citation type="submission" date="2019-07" db="EMBL/GenBank/DDBJ databases">
        <title>Genomes of Cafeteria roenbergensis.</title>
        <authorList>
            <person name="Fischer M.G."/>
            <person name="Hackl T."/>
            <person name="Roman M."/>
        </authorList>
    </citation>
    <scope>NUCLEOTIDE SEQUENCE [LARGE SCALE GENOMIC DNA]</scope>
    <source>
        <strain evidence="6 8">BVI</strain>
        <strain evidence="7 9">RCC970-E3</strain>
    </source>
</reference>
<protein>
    <recommendedName>
        <fullName evidence="2">peptide-methionine (S)-S-oxide reductase</fullName>
        <ecNumber evidence="2">1.8.4.11</ecNumber>
    </recommendedName>
    <alternativeName>
        <fullName evidence="4">Peptide-methionine (S)-S-oxide reductase</fullName>
    </alternativeName>
</protein>
<gene>
    <name evidence="7" type="ORF">FNF28_00638</name>
    <name evidence="6" type="ORF">FNF29_03874</name>
</gene>
<dbReference type="GO" id="GO:0008113">
    <property type="term" value="F:peptide-methionine (S)-S-oxide reductase activity"/>
    <property type="evidence" value="ECO:0007669"/>
    <property type="project" value="UniProtKB-EC"/>
</dbReference>
<evidence type="ECO:0000313" key="8">
    <source>
        <dbReference type="Proteomes" id="UP000323011"/>
    </source>
</evidence>
<evidence type="ECO:0000256" key="3">
    <source>
        <dbReference type="ARBA" id="ARBA00023002"/>
    </source>
</evidence>
<dbReference type="PANTHER" id="PTHR43774:SF1">
    <property type="entry name" value="PEPTIDE METHIONINE SULFOXIDE REDUCTASE MSRA 2"/>
    <property type="match status" value="1"/>
</dbReference>
<dbReference type="AlphaFoldDB" id="A0A5A8CHK1"/>
<organism evidence="6 8">
    <name type="scientific">Cafeteria roenbergensis</name>
    <name type="common">Marine flagellate</name>
    <dbReference type="NCBI Taxonomy" id="33653"/>
    <lineage>
        <taxon>Eukaryota</taxon>
        <taxon>Sar</taxon>
        <taxon>Stramenopiles</taxon>
        <taxon>Bigyra</taxon>
        <taxon>Opalozoa</taxon>
        <taxon>Bicosoecida</taxon>
        <taxon>Cafeteriaceae</taxon>
        <taxon>Cafeteria</taxon>
    </lineage>
</organism>
<dbReference type="EMBL" id="VLTL01000005">
    <property type="protein sequence ID" value="KAA0171705.1"/>
    <property type="molecule type" value="Genomic_DNA"/>
</dbReference>
<sequence>MAAAGAPAPGGAAGSDSTDGLRSAVLGAGCFWCVEAVFSQTPGVKKVESGYAGGKTKDPSYEQVCSGTTGHAEVVRLWFDPAVTTYEAILRVFFKAHDPTTLNRQGADTGTQYRSAVFYASDEERDTANALIKELNDSGSFSSPIVTEVTAGIGADPSFLYYSAEKYHQDYYVRNPGQGYCRAVIAPKLAKLGLKF</sequence>
<evidence type="ECO:0000259" key="5">
    <source>
        <dbReference type="Pfam" id="PF01625"/>
    </source>
</evidence>
<dbReference type="PANTHER" id="PTHR43774">
    <property type="entry name" value="PEPTIDE METHIONINE SULFOXIDE REDUCTASE"/>
    <property type="match status" value="1"/>
</dbReference>
<dbReference type="InterPro" id="IPR036509">
    <property type="entry name" value="Met_Sox_Rdtase_MsrA_sf"/>
</dbReference>
<evidence type="ECO:0000313" key="9">
    <source>
        <dbReference type="Proteomes" id="UP000324907"/>
    </source>
</evidence>
<comment type="similarity">
    <text evidence="1">Belongs to the MsrA Met sulfoxide reductase family.</text>
</comment>
<proteinExistence type="inferred from homology"/>
<evidence type="ECO:0000313" key="6">
    <source>
        <dbReference type="EMBL" id="KAA0152308.1"/>
    </source>
</evidence>
<evidence type="ECO:0000256" key="2">
    <source>
        <dbReference type="ARBA" id="ARBA00012502"/>
    </source>
</evidence>
<evidence type="ECO:0000313" key="7">
    <source>
        <dbReference type="EMBL" id="KAA0171705.1"/>
    </source>
</evidence>
<accession>A0A5A8CHK1</accession>
<dbReference type="Gene3D" id="3.30.1060.10">
    <property type="entry name" value="Peptide methionine sulphoxide reductase MsrA"/>
    <property type="match status" value="1"/>
</dbReference>
<dbReference type="SUPFAM" id="SSF55068">
    <property type="entry name" value="Peptide methionine sulfoxide reductase"/>
    <property type="match status" value="1"/>
</dbReference>